<proteinExistence type="predicted"/>
<accession>A0A0S4TES4</accession>
<organism evidence="2">
    <name type="scientific">Cryptosporidium hominis</name>
    <dbReference type="NCBI Taxonomy" id="237895"/>
    <lineage>
        <taxon>Eukaryota</taxon>
        <taxon>Sar</taxon>
        <taxon>Alveolata</taxon>
        <taxon>Apicomplexa</taxon>
        <taxon>Conoidasida</taxon>
        <taxon>Coccidia</taxon>
        <taxon>Eucoccidiorida</taxon>
        <taxon>Eimeriorina</taxon>
        <taxon>Cryptosporidiidae</taxon>
        <taxon>Cryptosporidium</taxon>
    </lineage>
</organism>
<dbReference type="VEuPathDB" id="CryptoDB:GY17_00003409"/>
<evidence type="ECO:0000256" key="1">
    <source>
        <dbReference type="SAM" id="SignalP"/>
    </source>
</evidence>
<dbReference type="EMBL" id="LN877950">
    <property type="protein sequence ID" value="CUV05933.1"/>
    <property type="molecule type" value="Genomic_DNA"/>
</dbReference>
<dbReference type="Proteomes" id="UP000199752">
    <property type="component" value="Chromosome 4"/>
</dbReference>
<protein>
    <recommendedName>
        <fullName evidence="3">Rab-GAP TBC domain-containing protein</fullName>
    </recommendedName>
</protein>
<dbReference type="OrthoDB" id="342173at2759"/>
<dbReference type="VEuPathDB" id="CryptoDB:ChTU502y2012_422g0155"/>
<feature type="chain" id="PRO_5006627716" description="Rab-GAP TBC domain-containing protein" evidence="1">
    <location>
        <begin position="26"/>
        <end position="409"/>
    </location>
</feature>
<evidence type="ECO:0000313" key="2">
    <source>
        <dbReference type="EMBL" id="CUV05933.1"/>
    </source>
</evidence>
<dbReference type="VEuPathDB" id="CryptoDB:Chro.40508"/>
<keyword evidence="1" id="KW-0732">Signal</keyword>
<reference evidence="2" key="1">
    <citation type="submission" date="2015-08" db="EMBL/GenBank/DDBJ databases">
        <authorList>
            <person name="Babu N.S."/>
            <person name="Beckwith C.J."/>
            <person name="Beseler K.G."/>
            <person name="Brison A."/>
            <person name="Carone J.V."/>
            <person name="Caskin T.P."/>
            <person name="Diamond M."/>
            <person name="Durham M.E."/>
            <person name="Foxe J.M."/>
            <person name="Go M."/>
            <person name="Henderson B.A."/>
            <person name="Jones I.B."/>
            <person name="McGettigan J.A."/>
            <person name="Micheletti S.J."/>
            <person name="Nasrallah M.E."/>
            <person name="Ortiz D."/>
            <person name="Piller C.R."/>
            <person name="Privatt S.R."/>
            <person name="Schneider S.L."/>
            <person name="Sharp S."/>
            <person name="Smith T.C."/>
            <person name="Stanton J.D."/>
            <person name="Ullery H.E."/>
            <person name="Wilson R.J."/>
            <person name="Serrano M.G."/>
            <person name="Buck G."/>
            <person name="Lee V."/>
            <person name="Wang Y."/>
            <person name="Carvalho R."/>
            <person name="Voegtly L."/>
            <person name="Shi R."/>
            <person name="Duckworth R."/>
            <person name="Johnson A."/>
            <person name="Loviza R."/>
            <person name="Walstead R."/>
            <person name="Shah Z."/>
            <person name="Kiflezghi M."/>
            <person name="Wade K."/>
            <person name="Ball S.L."/>
            <person name="Bradley K.W."/>
            <person name="Asai D.J."/>
            <person name="Bowman C.A."/>
            <person name="Russell D.A."/>
            <person name="Pope W.H."/>
            <person name="Jacobs-Sera D."/>
            <person name="Hendrix R.W."/>
            <person name="Hatfull G.F."/>
        </authorList>
    </citation>
    <scope>NUCLEOTIDE SEQUENCE [LARGE SCALE GENOMIC DNA]</scope>
</reference>
<gene>
    <name evidence="2" type="ORF">CHUDEA4_4480</name>
</gene>
<name>A0A0S4TES4_CRYHO</name>
<evidence type="ECO:0008006" key="3">
    <source>
        <dbReference type="Google" id="ProtNLM"/>
    </source>
</evidence>
<dbReference type="VEuPathDB" id="CryptoDB:CHUDEA4_4480"/>
<dbReference type="AlphaFoldDB" id="A0A0S4TES4"/>
<feature type="signal peptide" evidence="1">
    <location>
        <begin position="1"/>
        <end position="25"/>
    </location>
</feature>
<sequence length="409" mass="47648">MKAIKLCFIALLSIILLHSFNFVRSEASNKFTLEEEDEPTTSTSTELSILDETRVKLLSEELIILEMDFFDLQLKNLLGTEFWFDLHKMASYKDIINAILEYWKHFSNPTHQIHKQNIVRFYVSNQQEMRKDLLSDYSGYHESSAAMVTKFVKNVTKYNCYRMKNTLALFYLIFGNDPEYLVSAFLLYLLICSFRELAFGSFSTSFVRVMKNEDQLGSKMIVLGGSLVSRLIFSIQRVCFQYYKVQYTISAENQMIRNPINTQTFVLEEFGFQFCLSLLELAANETINIDFKYLLLFFGSRMGLAAEVLLAFDILKEAIRLATYLIEAISLLLNDDNAFQTIVAKIMDLYGINIWNVKKRFNECILVKEKYPILNGIVSTTDYQKKARKRSRSRTEKSKISLRSKYSFF</sequence>